<dbReference type="EMBL" id="AP024086">
    <property type="protein sequence ID" value="BCL61295.1"/>
    <property type="molecule type" value="Genomic_DNA"/>
</dbReference>
<dbReference type="Proteomes" id="UP000826725">
    <property type="component" value="Chromosome"/>
</dbReference>
<feature type="transmembrane region" description="Helical" evidence="6">
    <location>
        <begin position="188"/>
        <end position="207"/>
    </location>
</feature>
<comment type="subcellular location">
    <subcellularLocation>
        <location evidence="1">Cell membrane</location>
        <topology evidence="1">Multi-pass membrane protein</topology>
    </subcellularLocation>
</comment>
<feature type="transmembrane region" description="Helical" evidence="6">
    <location>
        <begin position="275"/>
        <end position="292"/>
    </location>
</feature>
<feature type="transmembrane region" description="Helical" evidence="6">
    <location>
        <begin position="38"/>
        <end position="61"/>
    </location>
</feature>
<gene>
    <name evidence="8" type="ORF">DGMP_19880</name>
</gene>
<protein>
    <submittedName>
        <fullName evidence="8">Multidrug DMT transporter permease</fullName>
    </submittedName>
</protein>
<keyword evidence="4 6" id="KW-1133">Transmembrane helix</keyword>
<feature type="transmembrane region" description="Helical" evidence="6">
    <location>
        <begin position="250"/>
        <end position="269"/>
    </location>
</feature>
<keyword evidence="2" id="KW-1003">Cell membrane</keyword>
<dbReference type="AlphaFoldDB" id="A0A8D5JPH9"/>
<evidence type="ECO:0000313" key="9">
    <source>
        <dbReference type="Proteomes" id="UP000826725"/>
    </source>
</evidence>
<feature type="transmembrane region" description="Helical" evidence="6">
    <location>
        <begin position="219"/>
        <end position="238"/>
    </location>
</feature>
<name>A0A8D5JPH9_9BACT</name>
<dbReference type="PANTHER" id="PTHR32322:SF18">
    <property type="entry name" value="S-ADENOSYLMETHIONINE_S-ADENOSYLHOMOCYSTEINE TRANSPORTER"/>
    <property type="match status" value="1"/>
</dbReference>
<feature type="domain" description="EamA" evidence="7">
    <location>
        <begin position="157"/>
        <end position="292"/>
    </location>
</feature>
<dbReference type="PANTHER" id="PTHR32322">
    <property type="entry name" value="INNER MEMBRANE TRANSPORTER"/>
    <property type="match status" value="1"/>
</dbReference>
<accession>A0A8D5JPH9</accession>
<keyword evidence="9" id="KW-1185">Reference proteome</keyword>
<feature type="transmembrane region" description="Helical" evidence="6">
    <location>
        <begin position="103"/>
        <end position="121"/>
    </location>
</feature>
<feature type="transmembrane region" description="Helical" evidence="6">
    <location>
        <begin position="128"/>
        <end position="146"/>
    </location>
</feature>
<keyword evidence="3 6" id="KW-0812">Transmembrane</keyword>
<evidence type="ECO:0000313" key="8">
    <source>
        <dbReference type="EMBL" id="BCL61295.1"/>
    </source>
</evidence>
<evidence type="ECO:0000256" key="2">
    <source>
        <dbReference type="ARBA" id="ARBA00022475"/>
    </source>
</evidence>
<evidence type="ECO:0000256" key="5">
    <source>
        <dbReference type="ARBA" id="ARBA00023136"/>
    </source>
</evidence>
<proteinExistence type="predicted"/>
<dbReference type="GO" id="GO:0005886">
    <property type="term" value="C:plasma membrane"/>
    <property type="evidence" value="ECO:0007669"/>
    <property type="project" value="UniProtKB-SubCell"/>
</dbReference>
<dbReference type="InterPro" id="IPR000620">
    <property type="entry name" value="EamA_dom"/>
</dbReference>
<feature type="domain" description="EamA" evidence="7">
    <location>
        <begin position="14"/>
        <end position="145"/>
    </location>
</feature>
<reference evidence="8" key="1">
    <citation type="submission" date="2020-09" db="EMBL/GenBank/DDBJ databases">
        <title>Desulfogranum mesoprofundum gen. nov., sp. nov., a novel mesophilic, sulfate-reducing chemolithoautotroph isolated from a deep-sea hydrothermal vent chimney in the Suiyo Seamount.</title>
        <authorList>
            <person name="Hashimoto Y."/>
            <person name="Nakagawa S."/>
        </authorList>
    </citation>
    <scope>NUCLEOTIDE SEQUENCE</scope>
    <source>
        <strain evidence="8">KT2</strain>
    </source>
</reference>
<evidence type="ECO:0000256" key="6">
    <source>
        <dbReference type="SAM" id="Phobius"/>
    </source>
</evidence>
<keyword evidence="5 6" id="KW-0472">Membrane</keyword>
<organism evidence="8 9">
    <name type="scientific">Desulfomarina profundi</name>
    <dbReference type="NCBI Taxonomy" id="2772557"/>
    <lineage>
        <taxon>Bacteria</taxon>
        <taxon>Pseudomonadati</taxon>
        <taxon>Thermodesulfobacteriota</taxon>
        <taxon>Desulfobulbia</taxon>
        <taxon>Desulfobulbales</taxon>
        <taxon>Desulfobulbaceae</taxon>
        <taxon>Desulfomarina</taxon>
    </lineage>
</organism>
<evidence type="ECO:0000256" key="4">
    <source>
        <dbReference type="ARBA" id="ARBA00022989"/>
    </source>
</evidence>
<dbReference type="Pfam" id="PF00892">
    <property type="entry name" value="EamA"/>
    <property type="match status" value="2"/>
</dbReference>
<dbReference type="InterPro" id="IPR050638">
    <property type="entry name" value="AA-Vitamin_Transporters"/>
</dbReference>
<evidence type="ECO:0000256" key="3">
    <source>
        <dbReference type="ARBA" id="ARBA00022692"/>
    </source>
</evidence>
<feature type="transmembrane region" description="Helical" evidence="6">
    <location>
        <begin position="158"/>
        <end position="176"/>
    </location>
</feature>
<evidence type="ECO:0000259" key="7">
    <source>
        <dbReference type="Pfam" id="PF00892"/>
    </source>
</evidence>
<sequence length="296" mass="32216">MQIKENSQLPLKASLFTVFLSTLFGANAVAVKITFNGIGVFSCAGLRFGLAAIVISIWAVSTGRSLRVNRQQAYRLLVVSFLFTAQVALFYTGLSRTTASHGILIANFLPFVVLLLAHFFIPGERVTIRKAVGIVLGFIGVLVLVFDTQVVDASVRSGDFIIFCAVLFWGTNAVYIKRIISSTNPVLVTLYPMLLAVPCLLLAGWFFDNGMIRHVDLPIGLSLFYQSFITASFGYIAWNTLVSEYGTALIHSYVFIMPVSGVFFGVVLLGEPLTLSLLGSIIFIVLGIAIINQKNG</sequence>
<feature type="transmembrane region" description="Helical" evidence="6">
    <location>
        <begin position="73"/>
        <end position="91"/>
    </location>
</feature>
<evidence type="ECO:0000256" key="1">
    <source>
        <dbReference type="ARBA" id="ARBA00004651"/>
    </source>
</evidence>
<dbReference type="KEGG" id="dbk:DGMP_19880"/>